<feature type="compositionally biased region" description="Basic and acidic residues" evidence="1">
    <location>
        <begin position="195"/>
        <end position="204"/>
    </location>
</feature>
<dbReference type="Proteomes" id="UP000237481">
    <property type="component" value="Unassembled WGS sequence"/>
</dbReference>
<reference evidence="2 3" key="1">
    <citation type="submission" date="2018-01" db="EMBL/GenBank/DDBJ databases">
        <title>Harnessing the power of phylogenomics to disentangle the directionality and signatures of interkingdom host jumping in the parasitic fungal genus Tolypocladium.</title>
        <authorList>
            <person name="Quandt C.A."/>
            <person name="Patterson W."/>
            <person name="Spatafora J.W."/>
        </authorList>
    </citation>
    <scope>NUCLEOTIDE SEQUENCE [LARGE SCALE GENOMIC DNA]</scope>
    <source>
        <strain evidence="2 3">NRBC 100945</strain>
    </source>
</reference>
<feature type="compositionally biased region" description="Acidic residues" evidence="1">
    <location>
        <begin position="450"/>
        <end position="487"/>
    </location>
</feature>
<proteinExistence type="predicted"/>
<evidence type="ECO:0008006" key="4">
    <source>
        <dbReference type="Google" id="ProtNLM"/>
    </source>
</evidence>
<dbReference type="Pfam" id="PF08728">
    <property type="entry name" value="CRT10"/>
    <property type="match status" value="2"/>
</dbReference>
<accession>A0A2S4KLY2</accession>
<feature type="region of interest" description="Disordered" evidence="1">
    <location>
        <begin position="436"/>
        <end position="506"/>
    </location>
</feature>
<organism evidence="2 3">
    <name type="scientific">Tolypocladium paradoxum</name>
    <dbReference type="NCBI Taxonomy" id="94208"/>
    <lineage>
        <taxon>Eukaryota</taxon>
        <taxon>Fungi</taxon>
        <taxon>Dikarya</taxon>
        <taxon>Ascomycota</taxon>
        <taxon>Pezizomycotina</taxon>
        <taxon>Sordariomycetes</taxon>
        <taxon>Hypocreomycetidae</taxon>
        <taxon>Hypocreales</taxon>
        <taxon>Ophiocordycipitaceae</taxon>
        <taxon>Tolypocladium</taxon>
    </lineage>
</organism>
<dbReference type="EMBL" id="PKSG01001067">
    <property type="protein sequence ID" value="POR31218.1"/>
    <property type="molecule type" value="Genomic_DNA"/>
</dbReference>
<evidence type="ECO:0000313" key="3">
    <source>
        <dbReference type="Proteomes" id="UP000237481"/>
    </source>
</evidence>
<sequence length="804" mass="88196">MDRRPFQAVSVGTCYAQTANDRFGDGASQAVRERERSAGLDGQGPFDWPGSDPEDDQDFPEESVYRLVPTMQRYRNNLTALSQLYNLYFVAYQGQIFVYVPRSVPRQTIPRHPDLRLVPEPSEVSQYIGGYQDPVTPHTINHMIVGSLGRQEIVVACYDDGDVVAYYTSEVADGISGRPNPSSTIPPVQKRASHGTRDSSPRPFFHENVGKSAWGLAVHKTSRLIAVSSNRCEVTVFAFALATGKEEKQEADTCPGCSGTGCVDIEQHVRQRARNWRIVVTLGLLADNMPNICFVDDNDGSACLICAVDIKGAVWLADIWTPAQGAMRIEPSNSMQLRNSEAWPTPSRGWGILALPDTNFLKVKCVEELLGLSIRHLGLASKNTLDVGRCIYGIPNNPGLQETNDGLPDYAVDLADDLHDDELEPGAVPNVDFQILLGTGEGSGDSDGSGGEEDDGEGADDDEDDTGDGDGSDMELDDGDEDSDDGSEVAAVAESSIGSGETTQPIPNHVLVQAQPPTTVLSGNGSLALMDAVLALEQANNEAPPWVLQAMKQALSAGSSGATATRPEEGGRPRGPSSARLDMAYFPHKGHVCLVPRETGKLVSFLRRRAEHDEKLVGHLSRMERFAQRYHVLRLHEKEVELRSLEPEDKRELGVLCPQVMNMGRELSPATKLLFRATSRLSMVVHLPEMSLVVVGSPIGRVLLVTPTQLERTEPRGHGILHHGFRVDWVLPRRSDERLYRRTPRPLHGMAVAPVQEKGVSGGRDDASRMSAPRRYRLMLHYRNHDILTFEITREEETGKLCIL</sequence>
<feature type="compositionally biased region" description="Polar residues" evidence="1">
    <location>
        <begin position="496"/>
        <end position="506"/>
    </location>
</feature>
<dbReference type="STRING" id="94208.A0A2S4KLY2"/>
<name>A0A2S4KLY2_9HYPO</name>
<comment type="caution">
    <text evidence="2">The sequence shown here is derived from an EMBL/GenBank/DDBJ whole genome shotgun (WGS) entry which is preliminary data.</text>
</comment>
<dbReference type="InterPro" id="IPR014839">
    <property type="entry name" value="Crt10"/>
</dbReference>
<dbReference type="OrthoDB" id="5591786at2759"/>
<feature type="region of interest" description="Disordered" evidence="1">
    <location>
        <begin position="176"/>
        <end position="204"/>
    </location>
</feature>
<protein>
    <recommendedName>
        <fullName evidence="4">Pyridine nucleotide-disulfide oxidoreductase family protein</fullName>
    </recommendedName>
</protein>
<feature type="region of interest" description="Disordered" evidence="1">
    <location>
        <begin position="558"/>
        <end position="577"/>
    </location>
</feature>
<dbReference type="AlphaFoldDB" id="A0A2S4KLY2"/>
<feature type="region of interest" description="Disordered" evidence="1">
    <location>
        <begin position="19"/>
        <end position="59"/>
    </location>
</feature>
<keyword evidence="3" id="KW-1185">Reference proteome</keyword>
<feature type="compositionally biased region" description="Gly residues" evidence="1">
    <location>
        <begin position="439"/>
        <end position="449"/>
    </location>
</feature>
<evidence type="ECO:0000313" key="2">
    <source>
        <dbReference type="EMBL" id="POR31218.1"/>
    </source>
</evidence>
<evidence type="ECO:0000256" key="1">
    <source>
        <dbReference type="SAM" id="MobiDB-lite"/>
    </source>
</evidence>
<gene>
    <name evidence="2" type="ORF">TPAR_08560</name>
</gene>